<dbReference type="EMBL" id="LKCW01000034">
    <property type="protein sequence ID" value="KPM43361.1"/>
    <property type="molecule type" value="Genomic_DNA"/>
</dbReference>
<sequence>MSMSLPPRNGGMTLEEALAADDDVILELSYSKQQEELFEYLRDSRTDIENAVSRHLGLSTSERCQLSERDEWMRGNFNLCIPVYLENWSRRTGKRVVIRFPLPYKLGEADFPGNVEEKLRCEAATFIWIQEHCPETGYLVMEYVEESRGKPLARLWTDLDSDHNRRRNFFADLSRIMLAFSRTTFSNICSPTIDDEGVLHFRNRPLTFRLQQMENKGIPLPIERATTYPNVDAYLFDLQCCHDARIRHQRNSIRNRSDAEMKISVLAALRALTPHFFDRDLRNGPFVFMLTDIHPNNIFVDDEWHITCLIDLEWACVRPIEMLLPPVWFTGRRVDQLPKDQHLDAYSSVLDEFAQSFEEEASSIPIKSTALLSTQLLRSTLDSGRFWYYHALDNPKVANNLFFQHIWPRFNGGLGVLEFTKSTKTLTTCLGEEAKGIIVSKLAERENAEMTLEKSSSALSVLSHGAAGSSINAAESLDDWRHLLVLPKQPWRRAQSVTGCLQPRPAAAMHFAVQHLRVVPMAASLDIPREQQASLLLERASGRITTPGLHLDTVKYRKRPSSEAQAVFRVKLLEALRSRWADKDTESKFLETVERVESDGCAIIGALVDKPIFENLIAGYSRMQRLSGNHTFLHSYVNLAQHPDFITGGEYSDAFAHPLLVALIAYLMGGGQEYKILVNWHRGAAKGPSGQNFTFLPGTNKGNRDVLLDDSGHPWSTERDSLFVTNDAIDGLFDFQIQTGRPPSVIEVAFPDQPLSIVFPAGALVHHRHRTKQGNPRSCIIAAFHLCSANPGALVKTLVEFLISPQDGNSTAEFLELLSAKAATIENKLAELFQSSHPTTLVDIAPLTLTDEKLAQWRGDVVEAPTPTSIKLARDVYLSKADFGNIESLANTVASVMMYDKHGLLQLILYEDGREEIRKPARKLIGEMKHEQIVMRLKSWLRSTNCRFFSLSDLPSPSHLKEMGSAIAGFANDRINAGITEKDAALDLQRLVSLHRLMIDIFKILNLLASTSSKLAKLDG</sequence>
<name>A0A0P7BCN5_9HYPO</name>
<evidence type="ECO:0000259" key="1">
    <source>
        <dbReference type="Pfam" id="PF01636"/>
    </source>
</evidence>
<organism evidence="2 3">
    <name type="scientific">Neonectria ditissima</name>
    <dbReference type="NCBI Taxonomy" id="78410"/>
    <lineage>
        <taxon>Eukaryota</taxon>
        <taxon>Fungi</taxon>
        <taxon>Dikarya</taxon>
        <taxon>Ascomycota</taxon>
        <taxon>Pezizomycotina</taxon>
        <taxon>Sordariomycetes</taxon>
        <taxon>Hypocreomycetidae</taxon>
        <taxon>Hypocreales</taxon>
        <taxon>Nectriaceae</taxon>
        <taxon>Neonectria</taxon>
    </lineage>
</organism>
<comment type="caution">
    <text evidence="2">The sequence shown here is derived from an EMBL/GenBank/DDBJ whole genome shotgun (WGS) entry which is preliminary data.</text>
</comment>
<dbReference type="OrthoDB" id="3645574at2759"/>
<dbReference type="AlphaFoldDB" id="A0A0P7BCN5"/>
<dbReference type="InterPro" id="IPR002575">
    <property type="entry name" value="Aminoglycoside_PTrfase"/>
</dbReference>
<evidence type="ECO:0000313" key="3">
    <source>
        <dbReference type="Proteomes" id="UP000050424"/>
    </source>
</evidence>
<dbReference type="Proteomes" id="UP000050424">
    <property type="component" value="Unassembled WGS sequence"/>
</dbReference>
<dbReference type="PANTHER" id="PTHR21310:SF37">
    <property type="entry name" value="AMINOGLYCOSIDE PHOSPHOTRANSFERASE DOMAIN-CONTAINING PROTEIN"/>
    <property type="match status" value="1"/>
</dbReference>
<protein>
    <recommendedName>
        <fullName evidence="1">Aminoglycoside phosphotransferase domain-containing protein</fullName>
    </recommendedName>
</protein>
<proteinExistence type="predicted"/>
<evidence type="ECO:0000313" key="2">
    <source>
        <dbReference type="EMBL" id="KPM43361.1"/>
    </source>
</evidence>
<keyword evidence="3" id="KW-1185">Reference proteome</keyword>
<gene>
    <name evidence="2" type="ORF">AK830_g3204</name>
</gene>
<dbReference type="InterPro" id="IPR051678">
    <property type="entry name" value="AGP_Transferase"/>
</dbReference>
<reference evidence="2 3" key="1">
    <citation type="submission" date="2015-09" db="EMBL/GenBank/DDBJ databases">
        <title>Draft genome of a European isolate of the apple canker pathogen Neonectria ditissima.</title>
        <authorList>
            <person name="Gomez-Cortecero A."/>
            <person name="Harrison R.J."/>
            <person name="Armitage A.D."/>
        </authorList>
    </citation>
    <scope>NUCLEOTIDE SEQUENCE [LARGE SCALE GENOMIC DNA]</scope>
    <source>
        <strain evidence="2 3">R09/05</strain>
    </source>
</reference>
<feature type="domain" description="Aminoglycoside phosphotransferase" evidence="1">
    <location>
        <begin position="241"/>
        <end position="320"/>
    </location>
</feature>
<accession>A0A0P7BCN5</accession>
<dbReference type="InterPro" id="IPR011009">
    <property type="entry name" value="Kinase-like_dom_sf"/>
</dbReference>
<dbReference type="PANTHER" id="PTHR21310">
    <property type="entry name" value="AMINOGLYCOSIDE PHOSPHOTRANSFERASE-RELATED-RELATED"/>
    <property type="match status" value="1"/>
</dbReference>
<dbReference type="SUPFAM" id="SSF56112">
    <property type="entry name" value="Protein kinase-like (PK-like)"/>
    <property type="match status" value="1"/>
</dbReference>
<dbReference type="Pfam" id="PF01636">
    <property type="entry name" value="APH"/>
    <property type="match status" value="1"/>
</dbReference>